<keyword evidence="8" id="KW-0630">Potassium</keyword>
<feature type="domain" description="Cyclic nucleotide-binding" evidence="15">
    <location>
        <begin position="378"/>
        <end position="480"/>
    </location>
</feature>
<comment type="caution">
    <text evidence="17">The sequence shown here is derived from an EMBL/GenBank/DDBJ whole genome shotgun (WGS) entry which is preliminary data.</text>
</comment>
<dbReference type="SUPFAM" id="SSF81324">
    <property type="entry name" value="Voltage-gated potassium channels"/>
    <property type="match status" value="1"/>
</dbReference>
<keyword evidence="12" id="KW-0407">Ion channel</keyword>
<reference evidence="17" key="1">
    <citation type="submission" date="2021-08" db="EMBL/GenBank/DDBJ databases">
        <title>WGS assembly of Ceratopteris richardii.</title>
        <authorList>
            <person name="Marchant D.B."/>
            <person name="Chen G."/>
            <person name="Jenkins J."/>
            <person name="Shu S."/>
            <person name="Leebens-Mack J."/>
            <person name="Grimwood J."/>
            <person name="Schmutz J."/>
            <person name="Soltis P."/>
            <person name="Soltis D."/>
            <person name="Chen Z.-H."/>
        </authorList>
    </citation>
    <scope>NUCLEOTIDE SEQUENCE</scope>
    <source>
        <strain evidence="17">Whitten #5841</strain>
        <tissue evidence="17">Leaf</tissue>
    </source>
</reference>
<dbReference type="SUPFAM" id="SSF51206">
    <property type="entry name" value="cAMP-binding domain-like"/>
    <property type="match status" value="1"/>
</dbReference>
<evidence type="ECO:0000256" key="11">
    <source>
        <dbReference type="ARBA" id="ARBA00023136"/>
    </source>
</evidence>
<dbReference type="SUPFAM" id="SSF48403">
    <property type="entry name" value="Ankyrin repeat"/>
    <property type="match status" value="1"/>
</dbReference>
<dbReference type="Pfam" id="PF11834">
    <property type="entry name" value="KHA"/>
    <property type="match status" value="1"/>
</dbReference>
<feature type="repeat" description="ANK" evidence="13">
    <location>
        <begin position="555"/>
        <end position="587"/>
    </location>
</feature>
<dbReference type="PANTHER" id="PTHR45743:SF2">
    <property type="entry name" value="POTASSIUM CHANNEL AKT1"/>
    <property type="match status" value="1"/>
</dbReference>
<feature type="transmembrane region" description="Helical" evidence="14">
    <location>
        <begin position="133"/>
        <end position="151"/>
    </location>
</feature>
<keyword evidence="10" id="KW-0406">Ion transport</keyword>
<evidence type="ECO:0000256" key="12">
    <source>
        <dbReference type="ARBA" id="ARBA00023303"/>
    </source>
</evidence>
<dbReference type="PANTHER" id="PTHR45743">
    <property type="entry name" value="POTASSIUM CHANNEL AKT1"/>
    <property type="match status" value="1"/>
</dbReference>
<evidence type="ECO:0000256" key="13">
    <source>
        <dbReference type="PROSITE-ProRule" id="PRU00023"/>
    </source>
</evidence>
<feature type="transmembrane region" description="Helical" evidence="14">
    <location>
        <begin position="90"/>
        <end position="112"/>
    </location>
</feature>
<dbReference type="Pfam" id="PF12796">
    <property type="entry name" value="Ank_2"/>
    <property type="match status" value="2"/>
</dbReference>
<keyword evidence="7" id="KW-0851">Voltage-gated channel</keyword>
<evidence type="ECO:0000256" key="8">
    <source>
        <dbReference type="ARBA" id="ARBA00022958"/>
    </source>
</evidence>
<evidence type="ECO:0000256" key="4">
    <source>
        <dbReference type="ARBA" id="ARBA00022538"/>
    </source>
</evidence>
<feature type="transmembrane region" description="Helical" evidence="14">
    <location>
        <begin position="195"/>
        <end position="220"/>
    </location>
</feature>
<organism evidence="17 18">
    <name type="scientific">Ceratopteris richardii</name>
    <name type="common">Triangle waterfern</name>
    <dbReference type="NCBI Taxonomy" id="49495"/>
    <lineage>
        <taxon>Eukaryota</taxon>
        <taxon>Viridiplantae</taxon>
        <taxon>Streptophyta</taxon>
        <taxon>Embryophyta</taxon>
        <taxon>Tracheophyta</taxon>
        <taxon>Polypodiopsida</taxon>
        <taxon>Polypodiidae</taxon>
        <taxon>Polypodiales</taxon>
        <taxon>Pteridineae</taxon>
        <taxon>Pteridaceae</taxon>
        <taxon>Parkerioideae</taxon>
        <taxon>Ceratopteris</taxon>
    </lineage>
</organism>
<evidence type="ECO:0000256" key="5">
    <source>
        <dbReference type="ARBA" id="ARBA00022692"/>
    </source>
</evidence>
<keyword evidence="9 14" id="KW-1133">Transmembrane helix</keyword>
<dbReference type="PROSITE" id="PS51490">
    <property type="entry name" value="KHA"/>
    <property type="match status" value="1"/>
</dbReference>
<dbReference type="Pfam" id="PF00027">
    <property type="entry name" value="cNMP_binding"/>
    <property type="match status" value="1"/>
</dbReference>
<dbReference type="InterPro" id="IPR036770">
    <property type="entry name" value="Ankyrin_rpt-contain_sf"/>
</dbReference>
<name>A0A8T2Q3N3_CERRI</name>
<comment type="subcellular location">
    <subcellularLocation>
        <location evidence="1">Membrane</location>
        <topology evidence="1">Multi-pass membrane protein</topology>
    </subcellularLocation>
</comment>
<feature type="transmembrane region" description="Helical" evidence="14">
    <location>
        <begin position="65"/>
        <end position="84"/>
    </location>
</feature>
<dbReference type="FunFam" id="2.60.120.10:FF:000074">
    <property type="entry name" value="Potassium channel KAT2"/>
    <property type="match status" value="1"/>
</dbReference>
<keyword evidence="18" id="KW-1185">Reference proteome</keyword>
<feature type="transmembrane region" description="Helical" evidence="14">
    <location>
        <begin position="248"/>
        <end position="264"/>
    </location>
</feature>
<evidence type="ECO:0000256" key="2">
    <source>
        <dbReference type="ARBA" id="ARBA00007929"/>
    </source>
</evidence>
<dbReference type="Pfam" id="PF00520">
    <property type="entry name" value="Ion_trans"/>
    <property type="match status" value="1"/>
</dbReference>
<dbReference type="Gene3D" id="2.60.120.10">
    <property type="entry name" value="Jelly Rolls"/>
    <property type="match status" value="1"/>
</dbReference>
<dbReference type="GO" id="GO:0005249">
    <property type="term" value="F:voltage-gated potassium channel activity"/>
    <property type="evidence" value="ECO:0007669"/>
    <property type="project" value="InterPro"/>
</dbReference>
<dbReference type="PROSITE" id="PS50088">
    <property type="entry name" value="ANK_REPEAT"/>
    <property type="match status" value="3"/>
</dbReference>
<dbReference type="PROSITE" id="PS50042">
    <property type="entry name" value="CNMP_BINDING_3"/>
    <property type="match status" value="1"/>
</dbReference>
<evidence type="ECO:0000256" key="3">
    <source>
        <dbReference type="ARBA" id="ARBA00022448"/>
    </source>
</evidence>
<keyword evidence="13" id="KW-0040">ANK repeat</keyword>
<dbReference type="Proteomes" id="UP000825935">
    <property type="component" value="Chromosome 38"/>
</dbReference>
<proteinExistence type="inferred from homology"/>
<dbReference type="FunFam" id="1.10.287.70:FF:000123">
    <property type="entry name" value="Potassium channel KAT3"/>
    <property type="match status" value="1"/>
</dbReference>
<evidence type="ECO:0000256" key="1">
    <source>
        <dbReference type="ARBA" id="ARBA00004141"/>
    </source>
</evidence>
<keyword evidence="3" id="KW-0813">Transport</keyword>
<dbReference type="InterPro" id="IPR018490">
    <property type="entry name" value="cNMP-bd_dom_sf"/>
</dbReference>
<dbReference type="GO" id="GO:0034702">
    <property type="term" value="C:monoatomic ion channel complex"/>
    <property type="evidence" value="ECO:0007669"/>
    <property type="project" value="UniProtKB-KW"/>
</dbReference>
<dbReference type="InterPro" id="IPR021789">
    <property type="entry name" value="KHA_dom"/>
</dbReference>
<evidence type="ECO:0000313" key="18">
    <source>
        <dbReference type="Proteomes" id="UP000825935"/>
    </source>
</evidence>
<evidence type="ECO:0000313" key="17">
    <source>
        <dbReference type="EMBL" id="KAH7278031.1"/>
    </source>
</evidence>
<keyword evidence="5 14" id="KW-0812">Transmembrane</keyword>
<dbReference type="CDD" id="cd00038">
    <property type="entry name" value="CAP_ED"/>
    <property type="match status" value="1"/>
</dbReference>
<keyword evidence="11 14" id="KW-0472">Membrane</keyword>
<accession>A0A8T2Q3N3</accession>
<evidence type="ECO:0000256" key="9">
    <source>
        <dbReference type="ARBA" id="ARBA00022989"/>
    </source>
</evidence>
<evidence type="ECO:0000256" key="7">
    <source>
        <dbReference type="ARBA" id="ARBA00022882"/>
    </source>
</evidence>
<keyword evidence="6" id="KW-0631">Potassium channel</keyword>
<evidence type="ECO:0000256" key="14">
    <source>
        <dbReference type="SAM" id="Phobius"/>
    </source>
</evidence>
<dbReference type="EMBL" id="CM035443">
    <property type="protein sequence ID" value="KAH7278031.1"/>
    <property type="molecule type" value="Genomic_DNA"/>
</dbReference>
<dbReference type="InterPro" id="IPR045319">
    <property type="entry name" value="KAT/AKT"/>
</dbReference>
<dbReference type="SMART" id="SM00248">
    <property type="entry name" value="ANK"/>
    <property type="match status" value="5"/>
</dbReference>
<dbReference type="InterPro" id="IPR002110">
    <property type="entry name" value="Ankyrin_rpt"/>
</dbReference>
<dbReference type="SMART" id="SM00100">
    <property type="entry name" value="cNMP"/>
    <property type="match status" value="1"/>
</dbReference>
<feature type="domain" description="KHA" evidence="16">
    <location>
        <begin position="782"/>
        <end position="867"/>
    </location>
</feature>
<gene>
    <name evidence="17" type="ORF">KP509_38G020400</name>
</gene>
<dbReference type="InterPro" id="IPR014710">
    <property type="entry name" value="RmlC-like_jellyroll"/>
</dbReference>
<feature type="repeat" description="ANK" evidence="13">
    <location>
        <begin position="652"/>
        <end position="684"/>
    </location>
</feature>
<evidence type="ECO:0000259" key="15">
    <source>
        <dbReference type="PROSITE" id="PS50042"/>
    </source>
</evidence>
<evidence type="ECO:0000256" key="6">
    <source>
        <dbReference type="ARBA" id="ARBA00022826"/>
    </source>
</evidence>
<feature type="transmembrane region" description="Helical" evidence="14">
    <location>
        <begin position="276"/>
        <end position="294"/>
    </location>
</feature>
<dbReference type="AlphaFoldDB" id="A0A8T2Q3N3"/>
<protein>
    <submittedName>
        <fullName evidence="17">Uncharacterized protein</fullName>
    </submittedName>
</protein>
<feature type="repeat" description="ANK" evidence="13">
    <location>
        <begin position="619"/>
        <end position="651"/>
    </location>
</feature>
<dbReference type="InterPro" id="IPR000595">
    <property type="entry name" value="cNMP-bd_dom"/>
</dbReference>
<dbReference type="InterPro" id="IPR005821">
    <property type="entry name" value="Ion_trans_dom"/>
</dbReference>
<dbReference type="PROSITE" id="PS50297">
    <property type="entry name" value="ANK_REP_REGION"/>
    <property type="match status" value="2"/>
</dbReference>
<sequence>MAFEKVSTLHKKMEDRFLETDSPMKTSTFNEYAMPSLGDTGVGHYHLHKHTISPDNTYYRLWQNLLAMLVIYSTWIAFFELAFIRYLPRTFFIVDIIVDLFFLVDVGVNFFVPYMDKSKFIFLDNFSRIAMRYLWTWLILDVASSIPYQVFALAITKQFGRGFLYQILNMLRLLRFRRFYAFFSRLEKNRHINYFWIRCLKLIVITILLLHGVACGYYLLAEIHPNPEKTWIGNVIDDFKHESIWNRYLYAMFWSMITFAALGYGNFHSVNTMEMVYNSLCMLFELGLNAYLIGNISDLIVDLTRRTKQFRDSVGAVWKFSIQNRLPSELRDQMMDYMSLKFKTERLEQEETLSLLPKALCTSVTQHLFLPTLENAYLFAGTSKEFLLQLVAQTRAEYFPPGEDIILHHEAPTEFYVIVSGKVEIFMCKDAREQHYGTVGEGGIIGEIGALCCKPQPLSAKSKTLCQLLRINCSTFRDVIQGNPIDGQILIYNLHEFLDQSDDLSTLLWKEIESLMSNSTIGVRLNMCFVTMKGDCKLIEQLLKRGRDPNEIDSFARTSLHIAAANGMLDCVNSLFLYGANPNIEDENGNVPLWEAIRGRHKFVAETLWEAGARLPSTQSGSLLCKAADLGSIDIVKDLLKYGCDINSENRDGNTILDIAITTGNLELISFLVEQGAAIDTHDAKGSTSSDISKDLLNEDLFYYKSEENKKSKNKENIEKNTSTIRTSQTLDIDQVKLSSLEKEFEESKTNLCSKHSFGERVSSTQTIQRTFLKSKDHLCKRVALYPYHPKTKHPVKELGRLVVLPESIGKLLNLASNEFNYHPVAILDIHMGEITDINIVRDGDHLYIVDQEQLHQLLDQACRDANSQ</sequence>
<dbReference type="Gene3D" id="1.25.40.20">
    <property type="entry name" value="Ankyrin repeat-containing domain"/>
    <property type="match status" value="1"/>
</dbReference>
<evidence type="ECO:0000259" key="16">
    <source>
        <dbReference type="PROSITE" id="PS51490"/>
    </source>
</evidence>
<dbReference type="OrthoDB" id="426293at2759"/>
<comment type="similarity">
    <text evidence="2">Belongs to the potassium channel family. Plant (TC 1.A.1.4) subfamily.</text>
</comment>
<dbReference type="Gene3D" id="1.10.287.70">
    <property type="match status" value="1"/>
</dbReference>
<keyword evidence="4" id="KW-0633">Potassium transport</keyword>
<evidence type="ECO:0000256" key="10">
    <source>
        <dbReference type="ARBA" id="ARBA00023065"/>
    </source>
</evidence>